<comment type="caution">
    <text evidence="6">The sequence shown here is derived from an EMBL/GenBank/DDBJ whole genome shotgun (WGS) entry which is preliminary data.</text>
</comment>
<dbReference type="GO" id="GO:0032993">
    <property type="term" value="C:protein-DNA complex"/>
    <property type="evidence" value="ECO:0007669"/>
    <property type="project" value="TreeGrafter"/>
</dbReference>
<dbReference type="InterPro" id="IPR000847">
    <property type="entry name" value="LysR_HTH_N"/>
</dbReference>
<evidence type="ECO:0000256" key="3">
    <source>
        <dbReference type="ARBA" id="ARBA00023125"/>
    </source>
</evidence>
<keyword evidence="3" id="KW-0238">DNA-binding</keyword>
<protein>
    <recommendedName>
        <fullName evidence="5">HTH lysR-type domain-containing protein</fullName>
    </recommendedName>
</protein>
<evidence type="ECO:0000256" key="4">
    <source>
        <dbReference type="ARBA" id="ARBA00023163"/>
    </source>
</evidence>
<dbReference type="GO" id="GO:0003700">
    <property type="term" value="F:DNA-binding transcription factor activity"/>
    <property type="evidence" value="ECO:0007669"/>
    <property type="project" value="InterPro"/>
</dbReference>
<dbReference type="PRINTS" id="PR00039">
    <property type="entry name" value="HTHLYSR"/>
</dbReference>
<dbReference type="EMBL" id="QHHQ01000002">
    <property type="protein sequence ID" value="RAI01847.1"/>
    <property type="molecule type" value="Genomic_DNA"/>
</dbReference>
<proteinExistence type="inferred from homology"/>
<dbReference type="Proteomes" id="UP000249590">
    <property type="component" value="Unassembled WGS sequence"/>
</dbReference>
<evidence type="ECO:0000256" key="2">
    <source>
        <dbReference type="ARBA" id="ARBA00023015"/>
    </source>
</evidence>
<dbReference type="Gene3D" id="1.10.10.10">
    <property type="entry name" value="Winged helix-like DNA-binding domain superfamily/Winged helix DNA-binding domain"/>
    <property type="match status" value="1"/>
</dbReference>
<dbReference type="SUPFAM" id="SSF46785">
    <property type="entry name" value="Winged helix' DNA-binding domain"/>
    <property type="match status" value="1"/>
</dbReference>
<dbReference type="PANTHER" id="PTHR30346">
    <property type="entry name" value="TRANSCRIPTIONAL DUAL REGULATOR HCAR-RELATED"/>
    <property type="match status" value="1"/>
</dbReference>
<evidence type="ECO:0000313" key="7">
    <source>
        <dbReference type="Proteomes" id="UP000249590"/>
    </source>
</evidence>
<dbReference type="Gene3D" id="3.40.190.290">
    <property type="match status" value="1"/>
</dbReference>
<name>A0A8B2P0Q5_9HYPH</name>
<dbReference type="GO" id="GO:0003677">
    <property type="term" value="F:DNA binding"/>
    <property type="evidence" value="ECO:0007669"/>
    <property type="project" value="UniProtKB-KW"/>
</dbReference>
<dbReference type="PROSITE" id="PS50931">
    <property type="entry name" value="HTH_LYSR"/>
    <property type="match status" value="1"/>
</dbReference>
<gene>
    <name evidence="6" type="ORF">DLJ53_10605</name>
</gene>
<reference evidence="6 7" key="1">
    <citation type="submission" date="2018-05" db="EMBL/GenBank/DDBJ databases">
        <title>Acuticoccus sediminis sp. nov., isolated from deep-sea sediment of Indian Ocean.</title>
        <authorList>
            <person name="Liu X."/>
            <person name="Lai Q."/>
            <person name="Du Y."/>
            <person name="Sun F."/>
            <person name="Zhang X."/>
            <person name="Wang S."/>
            <person name="Shao Z."/>
        </authorList>
    </citation>
    <scope>NUCLEOTIDE SEQUENCE [LARGE SCALE GENOMIC DNA]</scope>
    <source>
        <strain evidence="6 7">PTG4-2</strain>
    </source>
</reference>
<keyword evidence="4" id="KW-0804">Transcription</keyword>
<dbReference type="SUPFAM" id="SSF53850">
    <property type="entry name" value="Periplasmic binding protein-like II"/>
    <property type="match status" value="1"/>
</dbReference>
<sequence>MRISAPYSSGFSMNRITIAQLEAFHWTATLGSIERAAKKLNLAQPTISLRLKGLEEAIGKPLFDRSGRSVRPTPVGRELMPEAQGVLLGIERIAKHGGVGDVAGPIRIGVAEGFAMVCLSQILERLQVNYPRLQPELVVATSMALETELHKTNLDFAILVSPAATPGFTLVPFGAQATSWIVSTDWDLPPLVRPADLADRPVIANPPNTASYRQTIAWFAAAGATPSRLVICSSVAMQAHIIDTGAAAGIYPVKMAESAAAAGRVRVLTTDPPIQDIAVSAKYAEGTPNPAVGAVLECVRDVLSSMDYMRPLPSD</sequence>
<keyword evidence="2" id="KW-0805">Transcription regulation</keyword>
<dbReference type="InterPro" id="IPR036390">
    <property type="entry name" value="WH_DNA-bd_sf"/>
</dbReference>
<dbReference type="PANTHER" id="PTHR30346:SF28">
    <property type="entry name" value="HTH-TYPE TRANSCRIPTIONAL REGULATOR CYNR"/>
    <property type="match status" value="1"/>
</dbReference>
<keyword evidence="7" id="KW-1185">Reference proteome</keyword>
<dbReference type="InterPro" id="IPR036388">
    <property type="entry name" value="WH-like_DNA-bd_sf"/>
</dbReference>
<evidence type="ECO:0000259" key="5">
    <source>
        <dbReference type="PROSITE" id="PS50931"/>
    </source>
</evidence>
<dbReference type="InterPro" id="IPR005119">
    <property type="entry name" value="LysR_subst-bd"/>
</dbReference>
<evidence type="ECO:0000313" key="6">
    <source>
        <dbReference type="EMBL" id="RAI01847.1"/>
    </source>
</evidence>
<evidence type="ECO:0000256" key="1">
    <source>
        <dbReference type="ARBA" id="ARBA00009437"/>
    </source>
</evidence>
<dbReference type="AlphaFoldDB" id="A0A8B2P0Q5"/>
<dbReference type="Pfam" id="PF03466">
    <property type="entry name" value="LysR_substrate"/>
    <property type="match status" value="1"/>
</dbReference>
<organism evidence="6 7">
    <name type="scientific">Acuticoccus sediminis</name>
    <dbReference type="NCBI Taxonomy" id="2184697"/>
    <lineage>
        <taxon>Bacteria</taxon>
        <taxon>Pseudomonadati</taxon>
        <taxon>Pseudomonadota</taxon>
        <taxon>Alphaproteobacteria</taxon>
        <taxon>Hyphomicrobiales</taxon>
        <taxon>Amorphaceae</taxon>
        <taxon>Acuticoccus</taxon>
    </lineage>
</organism>
<dbReference type="Pfam" id="PF00126">
    <property type="entry name" value="HTH_1"/>
    <property type="match status" value="1"/>
</dbReference>
<accession>A0A8B2P0Q5</accession>
<comment type="similarity">
    <text evidence="1">Belongs to the LysR transcriptional regulatory family.</text>
</comment>
<dbReference type="CDD" id="cd05466">
    <property type="entry name" value="PBP2_LTTR_substrate"/>
    <property type="match status" value="1"/>
</dbReference>
<feature type="domain" description="HTH lysR-type" evidence="5">
    <location>
        <begin position="16"/>
        <end position="73"/>
    </location>
</feature>